<dbReference type="Proteomes" id="UP001515480">
    <property type="component" value="Unassembled WGS sequence"/>
</dbReference>
<evidence type="ECO:0008006" key="9">
    <source>
        <dbReference type="Google" id="ProtNLM"/>
    </source>
</evidence>
<evidence type="ECO:0000256" key="5">
    <source>
        <dbReference type="ARBA" id="ARBA00023136"/>
    </source>
</evidence>
<dbReference type="SUPFAM" id="SSF103481">
    <property type="entry name" value="Multidrug resistance efflux transporter EmrE"/>
    <property type="match status" value="1"/>
</dbReference>
<keyword evidence="4 6" id="KW-1133">Transmembrane helix</keyword>
<dbReference type="PANTHER" id="PTHR10778">
    <property type="entry name" value="SOLUTE CARRIER FAMILY 35 MEMBER B"/>
    <property type="match status" value="1"/>
</dbReference>
<feature type="transmembrane region" description="Helical" evidence="6">
    <location>
        <begin position="95"/>
        <end position="116"/>
    </location>
</feature>
<sequence>MCISPRSGLDNGKDSSSSSAAARTDLHTTFLTPMLPFLIIGAGIIHGWLQEELMGSLGGQSPLIITSFEFVCCTALSIGWLLTNQCSLRAPHLQLFQMSLLVLASLVAGNLALHWVSYPVKVVLKSTKLLPTMAIGALLLGKTYAFTDCIAALLLCIGLIGFTWTDSGTSGSTTASSPAGVALLMVAVTCDSLQVLLQEKVMRSWPHLTPMHVMAHTNGFALVVLTPFLFGTIDWSELPRDLPWRTLVLYGSSAWIGICSFIALTRQWGASAAVITTNSRKVATVVVSFIVFPKTLEPSFVLSGCLVIAGIYLHSQGRHKRGKIS</sequence>
<feature type="transmembrane region" description="Helical" evidence="6">
    <location>
        <begin position="247"/>
        <end position="265"/>
    </location>
</feature>
<dbReference type="PANTHER" id="PTHR10778:SF8">
    <property type="entry name" value="ADENOSINE 3'-PHOSPHO 5'-PHOSPHOSULFATE TRANSPORTER 2"/>
    <property type="match status" value="1"/>
</dbReference>
<comment type="caution">
    <text evidence="7">The sequence shown here is derived from an EMBL/GenBank/DDBJ whole genome shotgun (WGS) entry which is preliminary data.</text>
</comment>
<keyword evidence="5 6" id="KW-0472">Membrane</keyword>
<evidence type="ECO:0000256" key="1">
    <source>
        <dbReference type="ARBA" id="ARBA00004141"/>
    </source>
</evidence>
<feature type="transmembrane region" description="Helical" evidence="6">
    <location>
        <begin position="145"/>
        <end position="165"/>
    </location>
</feature>
<gene>
    <name evidence="7" type="ORF">AB1Y20_003778</name>
</gene>
<feature type="transmembrane region" description="Helical" evidence="6">
    <location>
        <begin position="30"/>
        <end position="49"/>
    </location>
</feature>
<name>A0AB34J792_PRYPA</name>
<evidence type="ECO:0000313" key="8">
    <source>
        <dbReference type="Proteomes" id="UP001515480"/>
    </source>
</evidence>
<proteinExistence type="predicted"/>
<evidence type="ECO:0000313" key="7">
    <source>
        <dbReference type="EMBL" id="KAL1514690.1"/>
    </source>
</evidence>
<accession>A0AB34J792</accession>
<feature type="transmembrane region" description="Helical" evidence="6">
    <location>
        <begin position="177"/>
        <end position="197"/>
    </location>
</feature>
<reference evidence="7 8" key="1">
    <citation type="journal article" date="2024" name="Science">
        <title>Giant polyketide synthase enzymes in the biosynthesis of giant marine polyether toxins.</title>
        <authorList>
            <person name="Fallon T.R."/>
            <person name="Shende V.V."/>
            <person name="Wierzbicki I.H."/>
            <person name="Pendleton A.L."/>
            <person name="Watervoot N.F."/>
            <person name="Auber R.P."/>
            <person name="Gonzalez D.J."/>
            <person name="Wisecaver J.H."/>
            <person name="Moore B.S."/>
        </authorList>
    </citation>
    <scope>NUCLEOTIDE SEQUENCE [LARGE SCALE GENOMIC DNA]</scope>
    <source>
        <strain evidence="7 8">12B1</strain>
    </source>
</reference>
<feature type="transmembrane region" description="Helical" evidence="6">
    <location>
        <begin position="298"/>
        <end position="315"/>
    </location>
</feature>
<evidence type="ECO:0000256" key="4">
    <source>
        <dbReference type="ARBA" id="ARBA00022989"/>
    </source>
</evidence>
<keyword evidence="2" id="KW-0813">Transport</keyword>
<dbReference type="GO" id="GO:0005789">
    <property type="term" value="C:endoplasmic reticulum membrane"/>
    <property type="evidence" value="ECO:0007669"/>
    <property type="project" value="TreeGrafter"/>
</dbReference>
<dbReference type="EMBL" id="JBGBPQ010000012">
    <property type="protein sequence ID" value="KAL1514690.1"/>
    <property type="molecule type" value="Genomic_DNA"/>
</dbReference>
<keyword evidence="3 6" id="KW-0812">Transmembrane</keyword>
<dbReference type="InterPro" id="IPR013657">
    <property type="entry name" value="SCL35B1-4/HUT1"/>
</dbReference>
<feature type="transmembrane region" description="Helical" evidence="6">
    <location>
        <begin position="61"/>
        <end position="83"/>
    </location>
</feature>
<dbReference type="InterPro" id="IPR037185">
    <property type="entry name" value="EmrE-like"/>
</dbReference>
<organism evidence="7 8">
    <name type="scientific">Prymnesium parvum</name>
    <name type="common">Toxic golden alga</name>
    <dbReference type="NCBI Taxonomy" id="97485"/>
    <lineage>
        <taxon>Eukaryota</taxon>
        <taxon>Haptista</taxon>
        <taxon>Haptophyta</taxon>
        <taxon>Prymnesiophyceae</taxon>
        <taxon>Prymnesiales</taxon>
        <taxon>Prymnesiaceae</taxon>
        <taxon>Prymnesium</taxon>
    </lineage>
</organism>
<evidence type="ECO:0000256" key="2">
    <source>
        <dbReference type="ARBA" id="ARBA00022448"/>
    </source>
</evidence>
<dbReference type="AlphaFoldDB" id="A0AB34J792"/>
<evidence type="ECO:0000256" key="6">
    <source>
        <dbReference type="SAM" id="Phobius"/>
    </source>
</evidence>
<dbReference type="Pfam" id="PF08449">
    <property type="entry name" value="UAA"/>
    <property type="match status" value="1"/>
</dbReference>
<feature type="transmembrane region" description="Helical" evidence="6">
    <location>
        <begin position="218"/>
        <end position="235"/>
    </location>
</feature>
<dbReference type="GO" id="GO:0000139">
    <property type="term" value="C:Golgi membrane"/>
    <property type="evidence" value="ECO:0007669"/>
    <property type="project" value="TreeGrafter"/>
</dbReference>
<protein>
    <recommendedName>
        <fullName evidence="9">Sugar phosphate transporter domain-containing protein</fullName>
    </recommendedName>
</protein>
<keyword evidence="8" id="KW-1185">Reference proteome</keyword>
<dbReference type="GO" id="GO:0046964">
    <property type="term" value="F:3'-phosphoadenosine 5'-phosphosulfate transmembrane transporter activity"/>
    <property type="evidence" value="ECO:0007669"/>
    <property type="project" value="TreeGrafter"/>
</dbReference>
<evidence type="ECO:0000256" key="3">
    <source>
        <dbReference type="ARBA" id="ARBA00022692"/>
    </source>
</evidence>
<comment type="subcellular location">
    <subcellularLocation>
        <location evidence="1">Membrane</location>
        <topology evidence="1">Multi-pass membrane protein</topology>
    </subcellularLocation>
</comment>